<evidence type="ECO:0000259" key="3">
    <source>
        <dbReference type="PROSITE" id="PS50158"/>
    </source>
</evidence>
<organism evidence="4 5">
    <name type="scientific">Microthlaspi erraticum</name>
    <dbReference type="NCBI Taxonomy" id="1685480"/>
    <lineage>
        <taxon>Eukaryota</taxon>
        <taxon>Viridiplantae</taxon>
        <taxon>Streptophyta</taxon>
        <taxon>Embryophyta</taxon>
        <taxon>Tracheophyta</taxon>
        <taxon>Spermatophyta</taxon>
        <taxon>Magnoliopsida</taxon>
        <taxon>eudicotyledons</taxon>
        <taxon>Gunneridae</taxon>
        <taxon>Pentapetalae</taxon>
        <taxon>rosids</taxon>
        <taxon>malvids</taxon>
        <taxon>Brassicales</taxon>
        <taxon>Brassicaceae</taxon>
        <taxon>Coluteocarpeae</taxon>
        <taxon>Microthlaspi</taxon>
    </lineage>
</organism>
<name>A0A6D2HK10_9BRAS</name>
<dbReference type="Proteomes" id="UP000467841">
    <property type="component" value="Unassembled WGS sequence"/>
</dbReference>
<dbReference type="GO" id="GO:0003676">
    <property type="term" value="F:nucleic acid binding"/>
    <property type="evidence" value="ECO:0007669"/>
    <property type="project" value="InterPro"/>
</dbReference>
<dbReference type="PANTHER" id="PTHR31286:SF90">
    <property type="entry name" value="DUF4283 DOMAIN-CONTAINING PROTEIN"/>
    <property type="match status" value="1"/>
</dbReference>
<dbReference type="OrthoDB" id="1939300at2759"/>
<feature type="region of interest" description="Disordered" evidence="2">
    <location>
        <begin position="235"/>
        <end position="255"/>
    </location>
</feature>
<dbReference type="InterPro" id="IPR001878">
    <property type="entry name" value="Znf_CCHC"/>
</dbReference>
<feature type="compositionally biased region" description="Low complexity" evidence="2">
    <location>
        <begin position="237"/>
        <end position="252"/>
    </location>
</feature>
<keyword evidence="1" id="KW-0862">Zinc</keyword>
<dbReference type="AlphaFoldDB" id="A0A6D2HK10"/>
<accession>A0A6D2HK10</accession>
<feature type="region of interest" description="Disordered" evidence="2">
    <location>
        <begin position="277"/>
        <end position="296"/>
    </location>
</feature>
<dbReference type="GO" id="GO:0008270">
    <property type="term" value="F:zinc ion binding"/>
    <property type="evidence" value="ECO:0007669"/>
    <property type="project" value="UniProtKB-KW"/>
</dbReference>
<feature type="domain" description="CCHC-type" evidence="3">
    <location>
        <begin position="129"/>
        <end position="143"/>
    </location>
</feature>
<dbReference type="InterPro" id="IPR040256">
    <property type="entry name" value="At4g02000-like"/>
</dbReference>
<dbReference type="EMBL" id="CACVBM020000133">
    <property type="protein sequence ID" value="CAA7014940.1"/>
    <property type="molecule type" value="Genomic_DNA"/>
</dbReference>
<keyword evidence="5" id="KW-1185">Reference proteome</keyword>
<reference evidence="4" key="1">
    <citation type="submission" date="2020-01" db="EMBL/GenBank/DDBJ databases">
        <authorList>
            <person name="Mishra B."/>
        </authorList>
    </citation>
    <scope>NUCLEOTIDE SEQUENCE [LARGE SCALE GENOMIC DNA]</scope>
</reference>
<comment type="caution">
    <text evidence="4">The sequence shown here is derived from an EMBL/GenBank/DDBJ whole genome shotgun (WGS) entry which is preliminary data.</text>
</comment>
<sequence length="349" mass="37929">MIARIPNDYLRSKILEKGVWYVGDSMFHTAKWTAGHSSDDKPLVTLQLWAHLTGVPLDLRHQRGMRLIAGLVGEPKETDDFTKNLVSLTLSHVKVEVNMSKEFPNVVEYERDSGEVVEVRVDYPWLPPKCSHCQELGHIAKNCLLLSIPSKVQPPAAAKEQVKKVYQKKKDTISVSPNSEGIGTLQAPPLINKKVIPPLVPQDSSLPDPLAAPSQELDPILSALNTNPSLAALSANKLSPTTKKSTSLPSSPKKSHVPSIIIALPATFTATGEPYPYSPPLPPLPQKKASLKRSRSNPSLFSPFTLKVSSVSQIQGPPQIPLKNAFSSLTNSVTSFEDPPPVEVSCPSS</sequence>
<evidence type="ECO:0000313" key="5">
    <source>
        <dbReference type="Proteomes" id="UP000467841"/>
    </source>
</evidence>
<dbReference type="PROSITE" id="PS50158">
    <property type="entry name" value="ZF_CCHC"/>
    <property type="match status" value="1"/>
</dbReference>
<protein>
    <recommendedName>
        <fullName evidence="3">CCHC-type domain-containing protein</fullName>
    </recommendedName>
</protein>
<gene>
    <name evidence="4" type="ORF">MERR_LOCUS2175</name>
</gene>
<evidence type="ECO:0000256" key="1">
    <source>
        <dbReference type="PROSITE-ProRule" id="PRU00047"/>
    </source>
</evidence>
<evidence type="ECO:0000256" key="2">
    <source>
        <dbReference type="SAM" id="MobiDB-lite"/>
    </source>
</evidence>
<proteinExistence type="predicted"/>
<keyword evidence="1" id="KW-0863">Zinc-finger</keyword>
<evidence type="ECO:0000313" key="4">
    <source>
        <dbReference type="EMBL" id="CAA7014940.1"/>
    </source>
</evidence>
<keyword evidence="1" id="KW-0479">Metal-binding</keyword>
<dbReference type="PANTHER" id="PTHR31286">
    <property type="entry name" value="GLYCINE-RICH CELL WALL STRUCTURAL PROTEIN 1.8-LIKE"/>
    <property type="match status" value="1"/>
</dbReference>